<gene>
    <name evidence="1" type="ORF">ACOLOM_LOCUS9528</name>
</gene>
<evidence type="ECO:0000313" key="2">
    <source>
        <dbReference type="Proteomes" id="UP000789525"/>
    </source>
</evidence>
<organism evidence="1 2">
    <name type="scientific">Acaulospora colombiana</name>
    <dbReference type="NCBI Taxonomy" id="27376"/>
    <lineage>
        <taxon>Eukaryota</taxon>
        <taxon>Fungi</taxon>
        <taxon>Fungi incertae sedis</taxon>
        <taxon>Mucoromycota</taxon>
        <taxon>Glomeromycotina</taxon>
        <taxon>Glomeromycetes</taxon>
        <taxon>Diversisporales</taxon>
        <taxon>Acaulosporaceae</taxon>
        <taxon>Acaulospora</taxon>
    </lineage>
</organism>
<sequence>PPNDPKSVPGNAAEEQGEGTSILGLVPHQIRGYLGQFRNLLVTGQQFERCTGCSEKVIQAYEAEGFPMLLRAFNEEKYLEQLTGLDKLYEESEAALASADWAEGGGNSDEDDF</sequence>
<protein>
    <submittedName>
        <fullName evidence="1">3769_t:CDS:1</fullName>
    </submittedName>
</protein>
<evidence type="ECO:0000313" key="1">
    <source>
        <dbReference type="EMBL" id="CAG8685391.1"/>
    </source>
</evidence>
<keyword evidence="2" id="KW-1185">Reference proteome</keyword>
<accession>A0ACA9NZH1</accession>
<comment type="caution">
    <text evidence="1">The sequence shown here is derived from an EMBL/GenBank/DDBJ whole genome shotgun (WGS) entry which is preliminary data.</text>
</comment>
<dbReference type="EMBL" id="CAJVPT010027868">
    <property type="protein sequence ID" value="CAG8685391.1"/>
    <property type="molecule type" value="Genomic_DNA"/>
</dbReference>
<feature type="non-terminal residue" evidence="1">
    <location>
        <position position="1"/>
    </location>
</feature>
<proteinExistence type="predicted"/>
<name>A0ACA9NZH1_9GLOM</name>
<dbReference type="Proteomes" id="UP000789525">
    <property type="component" value="Unassembled WGS sequence"/>
</dbReference>
<reference evidence="1" key="1">
    <citation type="submission" date="2021-06" db="EMBL/GenBank/DDBJ databases">
        <authorList>
            <person name="Kallberg Y."/>
            <person name="Tangrot J."/>
            <person name="Rosling A."/>
        </authorList>
    </citation>
    <scope>NUCLEOTIDE SEQUENCE</scope>
    <source>
        <strain evidence="1">CL356</strain>
    </source>
</reference>